<evidence type="ECO:0000256" key="1">
    <source>
        <dbReference type="ARBA" id="ARBA00023002"/>
    </source>
</evidence>
<feature type="domain" description="Gfo/Idh/MocA-like oxidoreductase N-terminal" evidence="2">
    <location>
        <begin position="2"/>
        <end position="119"/>
    </location>
</feature>
<gene>
    <name evidence="4" type="primary">afr_2</name>
    <name evidence="4" type="ORF">SCARR_02558</name>
</gene>
<evidence type="ECO:0000313" key="5">
    <source>
        <dbReference type="Proteomes" id="UP000346198"/>
    </source>
</evidence>
<dbReference type="GO" id="GO:0000166">
    <property type="term" value="F:nucleotide binding"/>
    <property type="evidence" value="ECO:0007669"/>
    <property type="project" value="InterPro"/>
</dbReference>
<dbReference type="GO" id="GO:0016491">
    <property type="term" value="F:oxidoreductase activity"/>
    <property type="evidence" value="ECO:0007669"/>
    <property type="project" value="UniProtKB-KW"/>
</dbReference>
<dbReference type="Proteomes" id="UP000346198">
    <property type="component" value="Unassembled WGS sequence"/>
</dbReference>
<keyword evidence="1" id="KW-0560">Oxidoreductase</keyword>
<name>A0A6C2UJU7_9BACT</name>
<dbReference type="SUPFAM" id="SSF51735">
    <property type="entry name" value="NAD(P)-binding Rossmann-fold domains"/>
    <property type="match status" value="1"/>
</dbReference>
<protein>
    <submittedName>
        <fullName evidence="4">1,5-anhydro-D-fructose reductase</fullName>
    </submittedName>
</protein>
<accession>A0A6C2UJU7</accession>
<proteinExistence type="predicted"/>
<dbReference type="InterPro" id="IPR050463">
    <property type="entry name" value="Gfo/Idh/MocA_oxidrdct_glycsds"/>
</dbReference>
<dbReference type="InterPro" id="IPR055170">
    <property type="entry name" value="GFO_IDH_MocA-like_dom"/>
</dbReference>
<reference evidence="4 5" key="1">
    <citation type="submission" date="2019-04" db="EMBL/GenBank/DDBJ databases">
        <authorList>
            <person name="Van Vliet M D."/>
        </authorList>
    </citation>
    <scope>NUCLEOTIDE SEQUENCE [LARGE SCALE GENOMIC DNA]</scope>
    <source>
        <strain evidence="4 5">F21</strain>
    </source>
</reference>
<dbReference type="EMBL" id="CAAHFH010000001">
    <property type="protein sequence ID" value="VGO20495.1"/>
    <property type="molecule type" value="Genomic_DNA"/>
</dbReference>
<dbReference type="InterPro" id="IPR036291">
    <property type="entry name" value="NAD(P)-bd_dom_sf"/>
</dbReference>
<evidence type="ECO:0000259" key="2">
    <source>
        <dbReference type="Pfam" id="PF01408"/>
    </source>
</evidence>
<keyword evidence="5" id="KW-1185">Reference proteome</keyword>
<dbReference type="SUPFAM" id="SSF55347">
    <property type="entry name" value="Glyceraldehyde-3-phosphate dehydrogenase-like, C-terminal domain"/>
    <property type="match status" value="1"/>
</dbReference>
<evidence type="ECO:0000313" key="4">
    <source>
        <dbReference type="EMBL" id="VGO20495.1"/>
    </source>
</evidence>
<evidence type="ECO:0000259" key="3">
    <source>
        <dbReference type="Pfam" id="PF22725"/>
    </source>
</evidence>
<dbReference type="Gene3D" id="3.30.360.10">
    <property type="entry name" value="Dihydrodipicolinate Reductase, domain 2"/>
    <property type="match status" value="1"/>
</dbReference>
<sequence>MGGVHLRNWQALDGAQVVAVCDKSPEVGKATQGNIDAGQEVLDLEGMTLYSDVAEMLAGEKLDAVSITLPTHLHKAISIQCLEAGVHVLCEKPMALNTADCDAMIASASKAGRYLMVAHCIRFWPEYVWAKQAVQSGEYGKVLSADFSRLTYAPAWDGDSWLSDPAKSGGIALDLHIHDLDFIQYLFGAPAGSRSVRSTFKHVQTWLDYGDDRVISATASWLMPESFGFQMAFKIVFETAASVYDGTTLTVYPSEGSPYEPEVGDGMGYAGEIEYFAALISGTNTEAVITPEQARESVRMALETNR</sequence>
<dbReference type="InterPro" id="IPR000683">
    <property type="entry name" value="Gfo/Idh/MocA-like_OxRdtase_N"/>
</dbReference>
<dbReference type="AlphaFoldDB" id="A0A6C2UJU7"/>
<feature type="domain" description="GFO/IDH/MocA-like oxidoreductase" evidence="3">
    <location>
        <begin position="129"/>
        <end position="235"/>
    </location>
</feature>
<dbReference type="Gene3D" id="3.40.50.720">
    <property type="entry name" value="NAD(P)-binding Rossmann-like Domain"/>
    <property type="match status" value="1"/>
</dbReference>
<dbReference type="Pfam" id="PF01408">
    <property type="entry name" value="GFO_IDH_MocA"/>
    <property type="match status" value="1"/>
</dbReference>
<dbReference type="PANTHER" id="PTHR43818:SF11">
    <property type="entry name" value="BCDNA.GH03377"/>
    <property type="match status" value="1"/>
</dbReference>
<organism evidence="4 5">
    <name type="scientific">Pontiella sulfatireligans</name>
    <dbReference type="NCBI Taxonomy" id="2750658"/>
    <lineage>
        <taxon>Bacteria</taxon>
        <taxon>Pseudomonadati</taxon>
        <taxon>Kiritimatiellota</taxon>
        <taxon>Kiritimatiellia</taxon>
        <taxon>Kiritimatiellales</taxon>
        <taxon>Pontiellaceae</taxon>
        <taxon>Pontiella</taxon>
    </lineage>
</organism>
<dbReference type="Pfam" id="PF22725">
    <property type="entry name" value="GFO_IDH_MocA_C3"/>
    <property type="match status" value="1"/>
</dbReference>
<dbReference type="PANTHER" id="PTHR43818">
    <property type="entry name" value="BCDNA.GH03377"/>
    <property type="match status" value="1"/>
</dbReference>